<protein>
    <submittedName>
        <fullName evidence="2">Uncharacterized protein</fullName>
    </submittedName>
</protein>
<evidence type="ECO:0000313" key="2">
    <source>
        <dbReference type="EMBL" id="GIL49964.1"/>
    </source>
</evidence>
<evidence type="ECO:0000256" key="1">
    <source>
        <dbReference type="SAM" id="SignalP"/>
    </source>
</evidence>
<feature type="chain" id="PRO_5035255162" evidence="1">
    <location>
        <begin position="25"/>
        <end position="181"/>
    </location>
</feature>
<evidence type="ECO:0000313" key="3">
    <source>
        <dbReference type="Proteomes" id="UP000747399"/>
    </source>
</evidence>
<proteinExistence type="predicted"/>
<keyword evidence="3" id="KW-1185">Reference proteome</keyword>
<comment type="caution">
    <text evidence="2">The sequence shown here is derived from an EMBL/GenBank/DDBJ whole genome shotgun (WGS) entry which is preliminary data.</text>
</comment>
<keyword evidence="1" id="KW-0732">Signal</keyword>
<dbReference type="Proteomes" id="UP000747399">
    <property type="component" value="Unassembled WGS sequence"/>
</dbReference>
<organism evidence="2 3">
    <name type="scientific">Volvox africanus</name>
    <dbReference type="NCBI Taxonomy" id="51714"/>
    <lineage>
        <taxon>Eukaryota</taxon>
        <taxon>Viridiplantae</taxon>
        <taxon>Chlorophyta</taxon>
        <taxon>core chlorophytes</taxon>
        <taxon>Chlorophyceae</taxon>
        <taxon>CS clade</taxon>
        <taxon>Chlamydomonadales</taxon>
        <taxon>Volvocaceae</taxon>
        <taxon>Volvox</taxon>
    </lineage>
</organism>
<gene>
    <name evidence="2" type="ORF">Vafri_6083</name>
</gene>
<feature type="non-terminal residue" evidence="2">
    <location>
        <position position="1"/>
    </location>
</feature>
<feature type="non-terminal residue" evidence="2">
    <location>
        <position position="181"/>
    </location>
</feature>
<accession>A0A8J4AY74</accession>
<sequence length="181" mass="19463">RPRTSAVRPFVLAILLLSLCAVHGQTGGHPTVEPPAEGFHGRHAIAPTLQLGPPRARSARRLDSNNGLLGWTAHVLAQQHSPPLATTLPTSTTTGHAVKPPDHLAKGGLAHEVSLPSMTTPEGNRYPGAGTSFTKDPEGGYLWCERPDMDPDLRTKFKVMLTDNDPVFTRSLKDLGCYHGE</sequence>
<dbReference type="AlphaFoldDB" id="A0A8J4AY74"/>
<feature type="signal peptide" evidence="1">
    <location>
        <begin position="1"/>
        <end position="24"/>
    </location>
</feature>
<name>A0A8J4AY74_9CHLO</name>
<dbReference type="EMBL" id="BNCO01000008">
    <property type="protein sequence ID" value="GIL49964.1"/>
    <property type="molecule type" value="Genomic_DNA"/>
</dbReference>
<reference evidence="2" key="1">
    <citation type="journal article" date="2021" name="Proc. Natl. Acad. Sci. U.S.A.">
        <title>Three genomes in the algal genus Volvox reveal the fate of a haploid sex-determining region after a transition to homothallism.</title>
        <authorList>
            <person name="Yamamoto K."/>
            <person name="Hamaji T."/>
            <person name="Kawai-Toyooka H."/>
            <person name="Matsuzaki R."/>
            <person name="Takahashi F."/>
            <person name="Nishimura Y."/>
            <person name="Kawachi M."/>
            <person name="Noguchi H."/>
            <person name="Minakuchi Y."/>
            <person name="Umen J.G."/>
            <person name="Toyoda A."/>
            <person name="Nozaki H."/>
        </authorList>
    </citation>
    <scope>NUCLEOTIDE SEQUENCE</scope>
    <source>
        <strain evidence="2">NIES-3780</strain>
    </source>
</reference>